<keyword evidence="4" id="KW-0326">Glycosidase</keyword>
<evidence type="ECO:0000256" key="1">
    <source>
        <dbReference type="ARBA" id="ARBA00022465"/>
    </source>
</evidence>
<dbReference type="PANTHER" id="PTHR45615">
    <property type="entry name" value="MYOSIN HEAVY CHAIN, NON-MUSCLE"/>
    <property type="match status" value="1"/>
</dbReference>
<dbReference type="GO" id="GO:0009253">
    <property type="term" value="P:peptidoglycan catabolic process"/>
    <property type="evidence" value="ECO:0007669"/>
    <property type="project" value="InterPro"/>
</dbReference>
<dbReference type="RefSeq" id="YP_009997784.1">
    <property type="nucleotide sequence ID" value="NC_052977.1"/>
</dbReference>
<organism evidence="8 9">
    <name type="scientific">Bacteriophage Phobos</name>
    <dbReference type="NCBI Taxonomy" id="2662138"/>
    <lineage>
        <taxon>Viruses</taxon>
        <taxon>Duplodnaviria</taxon>
        <taxon>Heunggongvirae</taxon>
        <taxon>Uroviricota</taxon>
        <taxon>Caudoviricetes</taxon>
        <taxon>Casjensviridae</taxon>
        <taxon>Phobosvirus</taxon>
        <taxon>Phobosvirus phobos</taxon>
    </lineage>
</organism>
<dbReference type="GO" id="GO:0003796">
    <property type="term" value="F:lysozyme activity"/>
    <property type="evidence" value="ECO:0007669"/>
    <property type="project" value="UniProtKB-EC"/>
</dbReference>
<keyword evidence="9" id="KW-1185">Reference proteome</keyword>
<evidence type="ECO:0000313" key="8">
    <source>
        <dbReference type="EMBL" id="QGH45001.1"/>
    </source>
</evidence>
<dbReference type="InterPro" id="IPR023346">
    <property type="entry name" value="Lysozyme-like_dom_sf"/>
</dbReference>
<keyword evidence="1" id="KW-1245">Viral tail assembly</keyword>
<dbReference type="Proteomes" id="UP000383418">
    <property type="component" value="Segment"/>
</dbReference>
<dbReference type="SUPFAM" id="SSF53955">
    <property type="entry name" value="Lysozyme-like"/>
    <property type="match status" value="1"/>
</dbReference>
<evidence type="ECO:0000313" key="9">
    <source>
        <dbReference type="Proteomes" id="UP000383418"/>
    </source>
</evidence>
<keyword evidence="1" id="KW-1188">Viral release from host cell</keyword>
<dbReference type="GO" id="GO:0042742">
    <property type="term" value="P:defense response to bacterium"/>
    <property type="evidence" value="ECO:0007669"/>
    <property type="project" value="UniProtKB-KW"/>
</dbReference>
<reference evidence="8 9" key="1">
    <citation type="submission" date="2019-09" db="EMBL/GenBank/DDBJ databases">
        <title>Phages that infect the bacterial plant pathogen.</title>
        <authorList>
            <person name="Lightbourn L."/>
            <person name="Amarillas L."/>
            <person name="Estrada M."/>
            <person name="Leon R."/>
            <person name="Figueroa L."/>
        </authorList>
    </citation>
    <scope>NUCLEOTIDE SEQUENCE [LARGE SCALE GENOMIC DNA]</scope>
</reference>
<keyword evidence="5" id="KW-0175">Coiled coil</keyword>
<evidence type="ECO:0000259" key="7">
    <source>
        <dbReference type="Pfam" id="PF20155"/>
    </source>
</evidence>
<comment type="catalytic activity">
    <reaction evidence="4">
        <text>Hydrolysis of (1-&gt;4)-beta-linkages between N-acetylmuramic acid and N-acetyl-D-glucosamine residues in a peptidoglycan and between N-acetyl-D-glucosamine residues in chitodextrins.</text>
        <dbReference type="EC" id="3.2.1.17"/>
    </reaction>
</comment>
<feature type="coiled-coil region" evidence="5">
    <location>
        <begin position="84"/>
        <end position="153"/>
    </location>
</feature>
<accession>A0A5Q2UBS8</accession>
<evidence type="ECO:0000256" key="4">
    <source>
        <dbReference type="RuleBase" id="RU003788"/>
    </source>
</evidence>
<dbReference type="Pfam" id="PF00959">
    <property type="entry name" value="Phage_lysozyme"/>
    <property type="match status" value="1"/>
</dbReference>
<keyword evidence="2 4" id="KW-0929">Antimicrobial</keyword>
<evidence type="ECO:0000256" key="3">
    <source>
        <dbReference type="ARBA" id="ARBA00022638"/>
    </source>
</evidence>
<protein>
    <recommendedName>
        <fullName evidence="4">Lysozyme</fullName>
        <ecNumber evidence="4">3.2.1.17</ecNumber>
    </recommendedName>
</protein>
<comment type="similarity">
    <text evidence="4">Belongs to the glycosyl hydrolase 24 family.</text>
</comment>
<keyword evidence="4" id="KW-0378">Hydrolase</keyword>
<feature type="domain" description="Tape measure protein N-terminal" evidence="7">
    <location>
        <begin position="520"/>
        <end position="707"/>
    </location>
</feature>
<dbReference type="PANTHER" id="PTHR45615:SF40">
    <property type="entry name" value="MYOSIN HEAVY CHAIN, NON-MUSCLE"/>
    <property type="match status" value="1"/>
</dbReference>
<name>A0A5Q2UBS8_9CAUD</name>
<dbReference type="NCBIfam" id="TIGR02675">
    <property type="entry name" value="tape_meas_nterm"/>
    <property type="match status" value="1"/>
</dbReference>
<dbReference type="GO" id="GO:0000146">
    <property type="term" value="F:microfilament motor activity"/>
    <property type="evidence" value="ECO:0007669"/>
    <property type="project" value="TreeGrafter"/>
</dbReference>
<dbReference type="EMBL" id="MN478374">
    <property type="protein sequence ID" value="QGH45001.1"/>
    <property type="molecule type" value="Genomic_DNA"/>
</dbReference>
<dbReference type="GeneID" id="62680302"/>
<proteinExistence type="inferred from homology"/>
<feature type="compositionally biased region" description="Basic and acidic residues" evidence="6">
    <location>
        <begin position="1661"/>
        <end position="1672"/>
    </location>
</feature>
<dbReference type="InterPro" id="IPR002196">
    <property type="entry name" value="Glyco_hydro_24"/>
</dbReference>
<dbReference type="GO" id="GO:0051015">
    <property type="term" value="F:actin filament binding"/>
    <property type="evidence" value="ECO:0007669"/>
    <property type="project" value="TreeGrafter"/>
</dbReference>
<keyword evidence="3 4" id="KW-0081">Bacteriolytic enzyme</keyword>
<evidence type="ECO:0000256" key="6">
    <source>
        <dbReference type="SAM" id="MobiDB-lite"/>
    </source>
</evidence>
<dbReference type="InterPro" id="IPR013491">
    <property type="entry name" value="Tape_meas_N"/>
</dbReference>
<dbReference type="GO" id="GO:0016998">
    <property type="term" value="P:cell wall macromolecule catabolic process"/>
    <property type="evidence" value="ECO:0007669"/>
    <property type="project" value="InterPro"/>
</dbReference>
<dbReference type="KEGG" id="vg:62680302"/>
<dbReference type="GO" id="GO:0031640">
    <property type="term" value="P:killing of cells of another organism"/>
    <property type="evidence" value="ECO:0007669"/>
    <property type="project" value="UniProtKB-KW"/>
</dbReference>
<dbReference type="InterPro" id="IPR023347">
    <property type="entry name" value="Lysozyme_dom_sf"/>
</dbReference>
<dbReference type="GO" id="GO:0098003">
    <property type="term" value="P:viral tail assembly"/>
    <property type="evidence" value="ECO:0007669"/>
    <property type="project" value="UniProtKB-KW"/>
</dbReference>
<evidence type="ECO:0000256" key="5">
    <source>
        <dbReference type="SAM" id="Coils"/>
    </source>
</evidence>
<evidence type="ECO:0000256" key="2">
    <source>
        <dbReference type="ARBA" id="ARBA00022529"/>
    </source>
</evidence>
<feature type="region of interest" description="Disordered" evidence="6">
    <location>
        <begin position="1661"/>
        <end position="1682"/>
    </location>
</feature>
<dbReference type="EC" id="3.2.1.17" evidence="4"/>
<dbReference type="Pfam" id="PF20155">
    <property type="entry name" value="TMP_3"/>
    <property type="match status" value="1"/>
</dbReference>
<dbReference type="Gene3D" id="1.10.530.40">
    <property type="match status" value="1"/>
</dbReference>
<sequence>MAKQSRDVQLVVKAKNEASKALNAITSSLRELTQAQSQAGTEAGKTGSRLQRLGGELGKLKQTLGGVTAFDKLASSVDKAGQAVGRLETGITDLTQEQQKLKQESSSVQQSMSKMSAASSRLAAELERGKAATAEAREQNAGYVRELKNAETALRKREQSEGRLSAAVMKGEQALVKAQQRHRDLTTELLNAEKPSERLVAAFTKADIALANQVKNLSKARDTYATNRQQISALATEVERLRGVQAQSASAFEKARETQAKTAQEARNTGAAMKELTARQRELQQSSNANAQALERQQNALAQSRQELQALQMVANQAGVSMTKLGGQIRQSLLRTLSESQQALVNYRVEWQQTTAAIAQMQAGRGRGQPMTPELQALIDKAKQSKIAMQELQLGVQQMRGALRDAGNDVGKLTQAEAQFISVLNRVKTAEDSAISAAQRHAQASSAAASANDKAAASMDRLGSGYSRVATAGSAAARAMEEQERRGRAAMTWTQRLHGEVVALGLSYIGLYAAITQLQGVVDTYMTIEAAQSRMMVAFGGNAAIVGREMRFIREQADRLGIEVGALANEYSKFAVATQGSVLAGEQTRKIFTAVSEAARVNKLSMEQIKGTYLALTQMVSKGTVSMEELRQQLGERLYGAFTLAAKSMGLTGKELDKLVSSGQLATDEFLPKFAEQLNKTFGPQLEQSLKTLTTQIGVFQNEIFKTQERVGNAGFIDGLREGIESLTNFLKSDQGIRLFEGLGAAAGVLIKVLAQIPEHLGLITFGLSLLAGTKALQMVKGMGSAFQNFTARLRTAAPAVTAVNTATNAFAGVGGQYIATTARASAASLTFTARLTAMTTQMRAATAGMNAQQIAAVALSRTLGVLRGVMAAMGGLPGLLITGASIAFSMWASSADGATDALITHESQIGKVVDAYSVAKDKAGEWSKEVKGVTLAGLTKSAQDLGVALADSTSKLNGMAGAIKMSRQYQGAGWFGQGADQLIELNDQLQAGQITVHDFSKALNDMLRDDSVSQRVKDLITRNADLLEQSVKTERAVAENAVAIEAMGGKAAAANPLVEKLGLSIGKMAKDAGLIVEEKANDPLAELAKQIDAVSQKVPSLHSELKAMEDLKALDKILGTANAIEGLDATSESYKKFLALVARAQKEIKEGVDEKQFKDVQSLLTAAGSGKDLSAKLIKSFEGFKTTAYWDVNAYRAGFGSDTTTLDDGSVQKITQGMKVTLEDSNRDLLRRIDAFQATVQNQIGKERFQAMNPQQQAALTSVAYNYGSLPERIVKAVREGTNDEIAEAIKNLGTDNAGVNRERRESEAYVFRQGDDFNPKGMEKVYEKQLETAKKFHEELKAQTAIKQEQGEADKRQTLEQMQKIALLKAENGARKAGTELSQAERDAINASVVALHAKKQAEWDAADAKKAQVEGEQKINTLMGLRRDILSQMDFANKIGDVQAYEELRGQLEQVTARTQEAIQSMIQFWEASGNSDKSAAAIASLKTMQNSMVKVDSQAILTGATIGKALGQQAKGGMDSFLDRIKETGNVLDSAKEAFQNFAVEFLMQIAKMILQAAILGALMAAFGFAGVSTAPGSIGGGIISGLGGGAGAGKQAHTGGRVGAGLKDRSVSPSWFATAAKFHTGGVPGGVPGLKANEVPTILEEGEVVRTEEQEKALAQRQDELRQQARQGAGQQPKVDLKVVNAVDSNSILSEAMSTAPGQQVMMNFLRANKGKVQGILS</sequence>